<dbReference type="Pfam" id="PF03443">
    <property type="entry name" value="AA9"/>
    <property type="match status" value="1"/>
</dbReference>
<comment type="catalytic activity">
    <reaction evidence="5">
        <text>[(1-&gt;4)-beta-D-glucosyl]n+m + reduced acceptor + O2 = 4-dehydro-beta-D-glucosyl-[(1-&gt;4)-beta-D-glucosyl]n-1 + [(1-&gt;4)-beta-D-glucosyl]m + acceptor + H2O.</text>
        <dbReference type="EC" id="1.14.99.56"/>
    </reaction>
</comment>
<evidence type="ECO:0000256" key="2">
    <source>
        <dbReference type="ARBA" id="ARBA00004613"/>
    </source>
</evidence>
<organism evidence="8 9">
    <name type="scientific">Ampelomyces quisqualis</name>
    <name type="common">Powdery mildew agent</name>
    <dbReference type="NCBI Taxonomy" id="50730"/>
    <lineage>
        <taxon>Eukaryota</taxon>
        <taxon>Fungi</taxon>
        <taxon>Dikarya</taxon>
        <taxon>Ascomycota</taxon>
        <taxon>Pezizomycotina</taxon>
        <taxon>Dothideomycetes</taxon>
        <taxon>Pleosporomycetidae</taxon>
        <taxon>Pleosporales</taxon>
        <taxon>Pleosporineae</taxon>
        <taxon>Phaeosphaeriaceae</taxon>
        <taxon>Ampelomyces</taxon>
    </lineage>
</organism>
<protein>
    <recommendedName>
        <fullName evidence="5">AA9 family lytic polysaccharide monooxygenase</fullName>
        <ecNumber evidence="5">1.14.99.56</ecNumber>
    </recommendedName>
    <alternativeName>
        <fullName evidence="5">Endo-beta-1,4-glucanase</fullName>
    </alternativeName>
    <alternativeName>
        <fullName evidence="5">Glycosyl hydrolase 61 family protein</fullName>
    </alternativeName>
</protein>
<keyword evidence="9" id="KW-1185">Reference proteome</keyword>
<comment type="cofactor">
    <cofactor evidence="1">
        <name>Cu(2+)</name>
        <dbReference type="ChEBI" id="CHEBI:29036"/>
    </cofactor>
</comment>
<dbReference type="InterPro" id="IPR005103">
    <property type="entry name" value="AA9_LPMO"/>
</dbReference>
<dbReference type="EC" id="1.14.99.56" evidence="5"/>
<feature type="chain" id="PRO_5025491380" description="AA9 family lytic polysaccharide monooxygenase" evidence="6">
    <location>
        <begin position="21"/>
        <end position="222"/>
    </location>
</feature>
<evidence type="ECO:0000259" key="7">
    <source>
        <dbReference type="Pfam" id="PF03443"/>
    </source>
</evidence>
<evidence type="ECO:0000313" key="9">
    <source>
        <dbReference type="Proteomes" id="UP000800096"/>
    </source>
</evidence>
<dbReference type="OrthoDB" id="6038816at2759"/>
<accession>A0A6A5QL58</accession>
<keyword evidence="5" id="KW-0136">Cellulose degradation</keyword>
<feature type="domain" description="Auxiliary Activity family 9 catalytic" evidence="7">
    <location>
        <begin position="21"/>
        <end position="211"/>
    </location>
</feature>
<dbReference type="AlphaFoldDB" id="A0A6A5QL58"/>
<dbReference type="GO" id="GO:0008810">
    <property type="term" value="F:cellulase activity"/>
    <property type="evidence" value="ECO:0007669"/>
    <property type="project" value="UniProtKB-UniRule"/>
</dbReference>
<keyword evidence="6" id="KW-0732">Signal</keyword>
<sequence>MKTITVVTVALVALGQVAQAHYIFQTLTANGAKGSLFQNIRPVPNNSPVTVLSDNALRCNVNGASGASTGVVSVAAGSSVSFTADQAVYHQGPVSFYLSKVPSAASADGSGDWFKIKEIGPDFSSGQAKWDMSATYSVTVPTQISAGEYLLRIEQLAIHNPGSPPQFYISCAQLKVTGGGSGSPSPTVKIPGHVKSTDSGYTANIYNNFKSYVVPGPKVATY</sequence>
<evidence type="ECO:0000256" key="1">
    <source>
        <dbReference type="ARBA" id="ARBA00001973"/>
    </source>
</evidence>
<dbReference type="PANTHER" id="PTHR33353:SF11">
    <property type="entry name" value="GLYCOSYLHYDROLASE FAMILY 61-7 PROTEIN"/>
    <property type="match status" value="1"/>
</dbReference>
<keyword evidence="5" id="KW-0119">Carbohydrate metabolism</keyword>
<evidence type="ECO:0000256" key="3">
    <source>
        <dbReference type="ARBA" id="ARBA00022525"/>
    </source>
</evidence>
<feature type="signal peptide" evidence="6">
    <location>
        <begin position="1"/>
        <end position="20"/>
    </location>
</feature>
<comment type="function">
    <text evidence="5">Lytic polysaccharide monooxygenase (LMPO) that depolymerizes crystalline and amorphous polysaccharides via the oxidation of scissile alpha- or beta-(1-4)-glycosidic bonds, yielding C1 and/or C4 oxidation products. Catalysis by LPMOs requires the reduction of the active-site copper from Cu(II) to Cu(I) by a reducing agent and H(2)O(2) or O(2) as a cosubstrate.</text>
</comment>
<proteinExistence type="predicted"/>
<reference evidence="8" key="1">
    <citation type="journal article" date="2020" name="Stud. Mycol.">
        <title>101 Dothideomycetes genomes: a test case for predicting lifestyles and emergence of pathogens.</title>
        <authorList>
            <person name="Haridas S."/>
            <person name="Albert R."/>
            <person name="Binder M."/>
            <person name="Bloem J."/>
            <person name="Labutti K."/>
            <person name="Salamov A."/>
            <person name="Andreopoulos B."/>
            <person name="Baker S."/>
            <person name="Barry K."/>
            <person name="Bills G."/>
            <person name="Bluhm B."/>
            <person name="Cannon C."/>
            <person name="Castanera R."/>
            <person name="Culley D."/>
            <person name="Daum C."/>
            <person name="Ezra D."/>
            <person name="Gonzalez J."/>
            <person name="Henrissat B."/>
            <person name="Kuo A."/>
            <person name="Liang C."/>
            <person name="Lipzen A."/>
            <person name="Lutzoni F."/>
            <person name="Magnuson J."/>
            <person name="Mondo S."/>
            <person name="Nolan M."/>
            <person name="Ohm R."/>
            <person name="Pangilinan J."/>
            <person name="Park H.-J."/>
            <person name="Ramirez L."/>
            <person name="Alfaro M."/>
            <person name="Sun H."/>
            <person name="Tritt A."/>
            <person name="Yoshinaga Y."/>
            <person name="Zwiers L.-H."/>
            <person name="Turgeon B."/>
            <person name="Goodwin S."/>
            <person name="Spatafora J."/>
            <person name="Crous P."/>
            <person name="Grigoriev I."/>
        </authorList>
    </citation>
    <scope>NUCLEOTIDE SEQUENCE</scope>
    <source>
        <strain evidence="8">HMLAC05119</strain>
    </source>
</reference>
<dbReference type="PANTHER" id="PTHR33353">
    <property type="entry name" value="PUTATIVE (AFU_ORTHOLOGUE AFUA_1G12560)-RELATED"/>
    <property type="match status" value="1"/>
</dbReference>
<dbReference type="Proteomes" id="UP000800096">
    <property type="component" value="Unassembled WGS sequence"/>
</dbReference>
<evidence type="ECO:0000256" key="6">
    <source>
        <dbReference type="SAM" id="SignalP"/>
    </source>
</evidence>
<dbReference type="InterPro" id="IPR049892">
    <property type="entry name" value="AA9"/>
</dbReference>
<dbReference type="CDD" id="cd21175">
    <property type="entry name" value="LPMO_AA9"/>
    <property type="match status" value="1"/>
</dbReference>
<keyword evidence="3 5" id="KW-0964">Secreted</keyword>
<name>A0A6A5QL58_AMPQU</name>
<keyword evidence="4 5" id="KW-1015">Disulfide bond</keyword>
<comment type="domain">
    <text evidence="5">Has a modular structure: an endo-beta-1,4-glucanase catalytic module at the N-terminus, a linker rich in serines and threonines, and a C-terminal carbohydrate-binding module (CBM).</text>
</comment>
<gene>
    <name evidence="8" type="ORF">BDU57DRAFT_529207</name>
</gene>
<dbReference type="EMBL" id="ML979135">
    <property type="protein sequence ID" value="KAF1916072.1"/>
    <property type="molecule type" value="Genomic_DNA"/>
</dbReference>
<evidence type="ECO:0000256" key="4">
    <source>
        <dbReference type="ARBA" id="ARBA00023157"/>
    </source>
</evidence>
<keyword evidence="8" id="KW-0378">Hydrolase</keyword>
<keyword evidence="5" id="KW-0624">Polysaccharide degradation</keyword>
<dbReference type="GO" id="GO:0005576">
    <property type="term" value="C:extracellular region"/>
    <property type="evidence" value="ECO:0007669"/>
    <property type="project" value="UniProtKB-SubCell"/>
</dbReference>
<comment type="subcellular location">
    <subcellularLocation>
        <location evidence="2 5">Secreted</location>
    </subcellularLocation>
</comment>
<dbReference type="GO" id="GO:0030248">
    <property type="term" value="F:cellulose binding"/>
    <property type="evidence" value="ECO:0007669"/>
    <property type="project" value="UniProtKB-UniRule"/>
</dbReference>
<evidence type="ECO:0000256" key="5">
    <source>
        <dbReference type="RuleBase" id="RU368122"/>
    </source>
</evidence>
<dbReference type="Gene3D" id="2.70.50.70">
    <property type="match status" value="1"/>
</dbReference>
<dbReference type="GO" id="GO:0030245">
    <property type="term" value="P:cellulose catabolic process"/>
    <property type="evidence" value="ECO:0007669"/>
    <property type="project" value="UniProtKB-UniRule"/>
</dbReference>
<evidence type="ECO:0000313" key="8">
    <source>
        <dbReference type="EMBL" id="KAF1916072.1"/>
    </source>
</evidence>